<dbReference type="EMBL" id="AGSN01000129">
    <property type="protein sequence ID" value="EHH10305.1"/>
    <property type="molecule type" value="Genomic_DNA"/>
</dbReference>
<dbReference type="SMART" id="SM00530">
    <property type="entry name" value="HTH_XRE"/>
    <property type="match status" value="1"/>
</dbReference>
<sequence length="83" mass="9007">MTPEHSRAARALLNWSQVRLAVRCGLGDGTIRDFERGRRTLRPEKLAAIRQAFEVAGVVFTAAGPSRTNLAEGEVGIIGNSEM</sequence>
<evidence type="ECO:0000313" key="3">
    <source>
        <dbReference type="Proteomes" id="UP000002949"/>
    </source>
</evidence>
<dbReference type="PROSITE" id="PS50943">
    <property type="entry name" value="HTH_CROC1"/>
    <property type="match status" value="1"/>
</dbReference>
<evidence type="ECO:0000259" key="1">
    <source>
        <dbReference type="PROSITE" id="PS50943"/>
    </source>
</evidence>
<dbReference type="RefSeq" id="WP_006203502.1">
    <property type="nucleotide sequence ID" value="NZ_AGSN01000129.1"/>
</dbReference>
<reference evidence="2 3" key="1">
    <citation type="journal article" date="2012" name="J. Bacteriol.">
        <title>Draft Genome Sequence of Plant Growth-Promoting Rhizobium Mesorhizobium amorphae, Isolated from Zinc-Lead Mine Tailings.</title>
        <authorList>
            <person name="Hao X."/>
            <person name="Lin Y."/>
            <person name="Johnstone L."/>
            <person name="Baltrus D.A."/>
            <person name="Miller S.J."/>
            <person name="Wei G."/>
            <person name="Rensing C."/>
        </authorList>
    </citation>
    <scope>NUCLEOTIDE SEQUENCE [LARGE SCALE GENOMIC DNA]</scope>
    <source>
        <strain evidence="2 3">CCNWGS0123</strain>
    </source>
</reference>
<protein>
    <submittedName>
        <fullName evidence="2">Helix-turn-helix domain-containing protein</fullName>
    </submittedName>
</protein>
<dbReference type="Proteomes" id="UP000002949">
    <property type="component" value="Unassembled WGS sequence"/>
</dbReference>
<dbReference type="eggNOG" id="COG1396">
    <property type="taxonomic scope" value="Bacteria"/>
</dbReference>
<accession>G6YD65</accession>
<dbReference type="GO" id="GO:0003677">
    <property type="term" value="F:DNA binding"/>
    <property type="evidence" value="ECO:0007669"/>
    <property type="project" value="InterPro"/>
</dbReference>
<gene>
    <name evidence="2" type="ORF">MEA186_19510</name>
</gene>
<dbReference type="CDD" id="cd00093">
    <property type="entry name" value="HTH_XRE"/>
    <property type="match status" value="1"/>
</dbReference>
<dbReference type="InterPro" id="IPR001387">
    <property type="entry name" value="Cro/C1-type_HTH"/>
</dbReference>
<dbReference type="Pfam" id="PF01381">
    <property type="entry name" value="HTH_3"/>
    <property type="match status" value="1"/>
</dbReference>
<dbReference type="AlphaFoldDB" id="G6YD65"/>
<feature type="domain" description="HTH cro/C1-type" evidence="1">
    <location>
        <begin position="7"/>
        <end position="60"/>
    </location>
</feature>
<keyword evidence="3" id="KW-1185">Reference proteome</keyword>
<dbReference type="OrthoDB" id="4419620at2"/>
<dbReference type="SUPFAM" id="SSF47413">
    <property type="entry name" value="lambda repressor-like DNA-binding domains"/>
    <property type="match status" value="1"/>
</dbReference>
<organism evidence="2 3">
    <name type="scientific">Mesorhizobium amorphae CCNWGS0123</name>
    <dbReference type="NCBI Taxonomy" id="1082933"/>
    <lineage>
        <taxon>Bacteria</taxon>
        <taxon>Pseudomonadati</taxon>
        <taxon>Pseudomonadota</taxon>
        <taxon>Alphaproteobacteria</taxon>
        <taxon>Hyphomicrobiales</taxon>
        <taxon>Phyllobacteriaceae</taxon>
        <taxon>Mesorhizobium</taxon>
    </lineage>
</organism>
<evidence type="ECO:0000313" key="2">
    <source>
        <dbReference type="EMBL" id="EHH10305.1"/>
    </source>
</evidence>
<dbReference type="Gene3D" id="1.10.260.40">
    <property type="entry name" value="lambda repressor-like DNA-binding domains"/>
    <property type="match status" value="1"/>
</dbReference>
<name>G6YD65_9HYPH</name>
<proteinExistence type="predicted"/>
<dbReference type="InterPro" id="IPR010982">
    <property type="entry name" value="Lambda_DNA-bd_dom_sf"/>
</dbReference>